<dbReference type="AlphaFoldDB" id="A0A1C6TAY8"/>
<dbReference type="InterPro" id="IPR026893">
    <property type="entry name" value="Tyr/Ser_Pase_IphP-type"/>
</dbReference>
<keyword evidence="4" id="KW-1185">Reference proteome</keyword>
<dbReference type="InterPro" id="IPR016130">
    <property type="entry name" value="Tyr_Pase_AS"/>
</dbReference>
<organism evidence="3 4">
    <name type="scientific">Micromonospora pallida</name>
    <dbReference type="NCBI Taxonomy" id="145854"/>
    <lineage>
        <taxon>Bacteria</taxon>
        <taxon>Bacillati</taxon>
        <taxon>Actinomycetota</taxon>
        <taxon>Actinomycetes</taxon>
        <taxon>Micromonosporales</taxon>
        <taxon>Micromonosporaceae</taxon>
        <taxon>Micromonospora</taxon>
    </lineage>
</organism>
<dbReference type="STRING" id="145854.GA0074692_5198"/>
<dbReference type="Proteomes" id="UP000198959">
    <property type="component" value="Unassembled WGS sequence"/>
</dbReference>
<dbReference type="OrthoDB" id="1188001at2"/>
<evidence type="ECO:0000256" key="1">
    <source>
        <dbReference type="ARBA" id="ARBA00009580"/>
    </source>
</evidence>
<evidence type="ECO:0000259" key="2">
    <source>
        <dbReference type="PROSITE" id="PS50056"/>
    </source>
</evidence>
<evidence type="ECO:0000313" key="3">
    <source>
        <dbReference type="EMBL" id="SCL38970.1"/>
    </source>
</evidence>
<proteinExistence type="inferred from homology"/>
<sequence>MLDWPGCRNARDVGGLSTSDGHLIRQGALLRSDSHERLTPATVEVLRSGRVSRIVDLRWAWECAAQPSPFVGDPVYRHVPMLDDVLAYTPPPDTYAPMLDHNRQRIAAAFRAVAEAPPGGVLVHCKAGRDRTGVLVALLLTVAGVAAEDVAADYALTDACTPQPMRHTLAHLDQQHGGARSYLLAAGVGEEALAAVRERLLE</sequence>
<dbReference type="InterPro" id="IPR029021">
    <property type="entry name" value="Prot-tyrosine_phosphatase-like"/>
</dbReference>
<comment type="similarity">
    <text evidence="1">Belongs to the protein-tyrosine phosphatase family.</text>
</comment>
<dbReference type="EMBL" id="FMHW01000002">
    <property type="protein sequence ID" value="SCL38970.1"/>
    <property type="molecule type" value="Genomic_DNA"/>
</dbReference>
<dbReference type="PANTHER" id="PTHR31126:SF1">
    <property type="entry name" value="TYROSINE SPECIFIC PROTEIN PHOSPHATASES DOMAIN-CONTAINING PROTEIN"/>
    <property type="match status" value="1"/>
</dbReference>
<dbReference type="InterPro" id="IPR000387">
    <property type="entry name" value="Tyr_Pase_dom"/>
</dbReference>
<dbReference type="PANTHER" id="PTHR31126">
    <property type="entry name" value="TYROSINE-PROTEIN PHOSPHATASE"/>
    <property type="match status" value="1"/>
</dbReference>
<dbReference type="GO" id="GO:0004721">
    <property type="term" value="F:phosphoprotein phosphatase activity"/>
    <property type="evidence" value="ECO:0007669"/>
    <property type="project" value="InterPro"/>
</dbReference>
<dbReference type="PROSITE" id="PS50056">
    <property type="entry name" value="TYR_PHOSPHATASE_2"/>
    <property type="match status" value="1"/>
</dbReference>
<dbReference type="Pfam" id="PF13350">
    <property type="entry name" value="Y_phosphatase3"/>
    <property type="match status" value="1"/>
</dbReference>
<accession>A0A1C6TAY8</accession>
<gene>
    <name evidence="3" type="ORF">GA0074692_5198</name>
</gene>
<protein>
    <submittedName>
        <fullName evidence="3">Tyrosine phosphatase family C-terminal region</fullName>
    </submittedName>
</protein>
<evidence type="ECO:0000313" key="4">
    <source>
        <dbReference type="Proteomes" id="UP000198959"/>
    </source>
</evidence>
<reference evidence="4" key="1">
    <citation type="submission" date="2016-06" db="EMBL/GenBank/DDBJ databases">
        <authorList>
            <person name="Varghese N."/>
            <person name="Submissions Spin"/>
        </authorList>
    </citation>
    <scope>NUCLEOTIDE SEQUENCE [LARGE SCALE GENOMIC DNA]</scope>
    <source>
        <strain evidence="4">DSM 43817</strain>
    </source>
</reference>
<dbReference type="Gene3D" id="3.90.190.10">
    <property type="entry name" value="Protein tyrosine phosphatase superfamily"/>
    <property type="match status" value="1"/>
</dbReference>
<feature type="domain" description="Tyrosine specific protein phosphatases" evidence="2">
    <location>
        <begin position="93"/>
        <end position="150"/>
    </location>
</feature>
<name>A0A1C6TAY8_9ACTN</name>
<dbReference type="SUPFAM" id="SSF52799">
    <property type="entry name" value="(Phosphotyrosine protein) phosphatases II"/>
    <property type="match status" value="1"/>
</dbReference>
<dbReference type="PROSITE" id="PS00383">
    <property type="entry name" value="TYR_PHOSPHATASE_1"/>
    <property type="match status" value="1"/>
</dbReference>